<evidence type="ECO:0000313" key="2">
    <source>
        <dbReference type="Proteomes" id="UP001159427"/>
    </source>
</evidence>
<keyword evidence="2" id="KW-1185">Reference proteome</keyword>
<gene>
    <name evidence="1" type="ORF">PEVE_00007131</name>
</gene>
<reference evidence="1 2" key="1">
    <citation type="submission" date="2022-05" db="EMBL/GenBank/DDBJ databases">
        <authorList>
            <consortium name="Genoscope - CEA"/>
            <person name="William W."/>
        </authorList>
    </citation>
    <scope>NUCLEOTIDE SEQUENCE [LARGE SCALE GENOMIC DNA]</scope>
</reference>
<dbReference type="EMBL" id="CALNXI010001472">
    <property type="protein sequence ID" value="CAH3170101.1"/>
    <property type="molecule type" value="Genomic_DNA"/>
</dbReference>
<accession>A0ABN8QX53</accession>
<name>A0ABN8QX53_9CNID</name>
<proteinExistence type="predicted"/>
<sequence length="85" mass="9985">MVIKWENVGDLENRSLNRWSHMEVRLYNKWEQHALTAFNNCSKKSQNCTFSLKEESGQNAHVTSTNGTTQRQKTLDISHFHLIYC</sequence>
<dbReference type="Proteomes" id="UP001159427">
    <property type="component" value="Unassembled WGS sequence"/>
</dbReference>
<comment type="caution">
    <text evidence="1">The sequence shown here is derived from an EMBL/GenBank/DDBJ whole genome shotgun (WGS) entry which is preliminary data.</text>
</comment>
<protein>
    <submittedName>
        <fullName evidence="1">Uncharacterized protein</fullName>
    </submittedName>
</protein>
<organism evidence="1 2">
    <name type="scientific">Porites evermanni</name>
    <dbReference type="NCBI Taxonomy" id="104178"/>
    <lineage>
        <taxon>Eukaryota</taxon>
        <taxon>Metazoa</taxon>
        <taxon>Cnidaria</taxon>
        <taxon>Anthozoa</taxon>
        <taxon>Hexacorallia</taxon>
        <taxon>Scleractinia</taxon>
        <taxon>Fungiina</taxon>
        <taxon>Poritidae</taxon>
        <taxon>Porites</taxon>
    </lineage>
</organism>
<evidence type="ECO:0000313" key="1">
    <source>
        <dbReference type="EMBL" id="CAH3170101.1"/>
    </source>
</evidence>